<organism evidence="1">
    <name type="scientific">Arundo donax</name>
    <name type="common">Giant reed</name>
    <name type="synonym">Donax arundinaceus</name>
    <dbReference type="NCBI Taxonomy" id="35708"/>
    <lineage>
        <taxon>Eukaryota</taxon>
        <taxon>Viridiplantae</taxon>
        <taxon>Streptophyta</taxon>
        <taxon>Embryophyta</taxon>
        <taxon>Tracheophyta</taxon>
        <taxon>Spermatophyta</taxon>
        <taxon>Magnoliopsida</taxon>
        <taxon>Liliopsida</taxon>
        <taxon>Poales</taxon>
        <taxon>Poaceae</taxon>
        <taxon>PACMAD clade</taxon>
        <taxon>Arundinoideae</taxon>
        <taxon>Arundineae</taxon>
        <taxon>Arundo</taxon>
    </lineage>
</organism>
<dbReference type="AlphaFoldDB" id="A0A0A9GSR5"/>
<dbReference type="EMBL" id="GBRH01171317">
    <property type="protein sequence ID" value="JAE26579.1"/>
    <property type="molecule type" value="Transcribed_RNA"/>
</dbReference>
<reference evidence="1" key="1">
    <citation type="submission" date="2014-09" db="EMBL/GenBank/DDBJ databases">
        <authorList>
            <person name="Magalhaes I.L.F."/>
            <person name="Oliveira U."/>
            <person name="Santos F.R."/>
            <person name="Vidigal T.H.D.A."/>
            <person name="Brescovit A.D."/>
            <person name="Santos A.J."/>
        </authorList>
    </citation>
    <scope>NUCLEOTIDE SEQUENCE</scope>
    <source>
        <tissue evidence="1">Shoot tissue taken approximately 20 cm above the soil surface</tissue>
    </source>
</reference>
<sequence>MPVQLRFLQKLRSKQNVKSAQSQC</sequence>
<accession>A0A0A9GSR5</accession>
<protein>
    <submittedName>
        <fullName evidence="1">Uncharacterized protein</fullName>
    </submittedName>
</protein>
<evidence type="ECO:0000313" key="1">
    <source>
        <dbReference type="EMBL" id="JAE26579.1"/>
    </source>
</evidence>
<name>A0A0A9GSR5_ARUDO</name>
<reference evidence="1" key="2">
    <citation type="journal article" date="2015" name="Data Brief">
        <title>Shoot transcriptome of the giant reed, Arundo donax.</title>
        <authorList>
            <person name="Barrero R.A."/>
            <person name="Guerrero F.D."/>
            <person name="Moolhuijzen P."/>
            <person name="Goolsby J.A."/>
            <person name="Tidwell J."/>
            <person name="Bellgard S.E."/>
            <person name="Bellgard M.I."/>
        </authorList>
    </citation>
    <scope>NUCLEOTIDE SEQUENCE</scope>
    <source>
        <tissue evidence="1">Shoot tissue taken approximately 20 cm above the soil surface</tissue>
    </source>
</reference>
<proteinExistence type="predicted"/>